<evidence type="ECO:0000313" key="5">
    <source>
        <dbReference type="EMBL" id="CAK7216664.1"/>
    </source>
</evidence>
<keyword evidence="1" id="KW-0349">Heme</keyword>
<name>A0ABP0BAS1_9PEZI</name>
<keyword evidence="3" id="KW-0408">Iron</keyword>
<evidence type="ECO:0000313" key="6">
    <source>
        <dbReference type="Proteomes" id="UP001642405"/>
    </source>
</evidence>
<dbReference type="PANTHER" id="PTHR24305">
    <property type="entry name" value="CYTOCHROME P450"/>
    <property type="match status" value="1"/>
</dbReference>
<comment type="caution">
    <text evidence="5">The sequence shown here is derived from an EMBL/GenBank/DDBJ whole genome shotgun (WGS) entry which is preliminary data.</text>
</comment>
<gene>
    <name evidence="5" type="ORF">SCUCBS95973_002883</name>
</gene>
<dbReference type="Proteomes" id="UP001642405">
    <property type="component" value="Unassembled WGS sequence"/>
</dbReference>
<accession>A0ABP0BAS1</accession>
<keyword evidence="6" id="KW-1185">Reference proteome</keyword>
<dbReference type="InterPro" id="IPR001128">
    <property type="entry name" value="Cyt_P450"/>
</dbReference>
<dbReference type="CDD" id="cd11060">
    <property type="entry name" value="CYP57A1-like"/>
    <property type="match status" value="1"/>
</dbReference>
<evidence type="ECO:0008006" key="7">
    <source>
        <dbReference type="Google" id="ProtNLM"/>
    </source>
</evidence>
<keyword evidence="2" id="KW-0479">Metal-binding</keyword>
<evidence type="ECO:0000256" key="4">
    <source>
        <dbReference type="SAM" id="Phobius"/>
    </source>
</evidence>
<evidence type="ECO:0000256" key="2">
    <source>
        <dbReference type="ARBA" id="ARBA00022723"/>
    </source>
</evidence>
<keyword evidence="4" id="KW-0812">Transmembrane</keyword>
<dbReference type="PANTHER" id="PTHR24305:SF229">
    <property type="entry name" value="P450, PUTATIVE (EUROFUNG)-RELATED"/>
    <property type="match status" value="1"/>
</dbReference>
<evidence type="ECO:0000256" key="1">
    <source>
        <dbReference type="ARBA" id="ARBA00022617"/>
    </source>
</evidence>
<proteinExistence type="predicted"/>
<evidence type="ECO:0000256" key="3">
    <source>
        <dbReference type="ARBA" id="ARBA00023004"/>
    </source>
</evidence>
<dbReference type="PRINTS" id="PR00463">
    <property type="entry name" value="EP450I"/>
</dbReference>
<dbReference type="Gene3D" id="1.10.630.10">
    <property type="entry name" value="Cytochrome P450"/>
    <property type="match status" value="1"/>
</dbReference>
<reference evidence="5 6" key="1">
    <citation type="submission" date="2024-01" db="EMBL/GenBank/DDBJ databases">
        <authorList>
            <person name="Allen C."/>
            <person name="Tagirdzhanova G."/>
        </authorList>
    </citation>
    <scope>NUCLEOTIDE SEQUENCE [LARGE SCALE GENOMIC DNA]</scope>
</reference>
<dbReference type="Pfam" id="PF00067">
    <property type="entry name" value="p450"/>
    <property type="match status" value="1"/>
</dbReference>
<sequence length="510" mass="56532">MLDALAQLPRPSMATAACVLAALVVVYAGAWIVYTRFFHPLARYPGPFWASVSRFWLVNQIRAAHADETQRALHAQLGPIVRIAPNEVAIADPEAIKTIYGINSGFTKTDFYTPWRPAWCRYPDAFTHLDESLHASRRRITNNLYSMSSIARAEESIDVCTQVLLDKMHSFAASGATFDMAGWAQMYAFDVIGQLFFSRMFGFLAAGHDHRGYIRSLDLLLPILCAASVMPTYLRNAFLVGGALVQPRVLKAMTSLQDIDRAAEQCIAERHAQLEAGNAAGQDDKKDILASLFATMRDKGDKVDFGRTEVKVEVYVALFAGSDTTAAAVSSVLYHLMKAPAVYDRLTAEIDEATAAGRLSTPIQYKEAAANAAAAGLPYLDACIKEGMRLHPSVGLTLPRHVPAGGCEIAGAWFPAGTRVGVNAAVVHRNRDIFGADADIFNPDRWFRADAARMDRYMFQISLCEMYKMIPELLRAYRLELVHPERAWTTHNYWFNKPSNVETRVTARSR</sequence>
<dbReference type="InterPro" id="IPR036396">
    <property type="entry name" value="Cyt_P450_sf"/>
</dbReference>
<keyword evidence="4" id="KW-1133">Transmembrane helix</keyword>
<organism evidence="5 6">
    <name type="scientific">Sporothrix curviconia</name>
    <dbReference type="NCBI Taxonomy" id="1260050"/>
    <lineage>
        <taxon>Eukaryota</taxon>
        <taxon>Fungi</taxon>
        <taxon>Dikarya</taxon>
        <taxon>Ascomycota</taxon>
        <taxon>Pezizomycotina</taxon>
        <taxon>Sordariomycetes</taxon>
        <taxon>Sordariomycetidae</taxon>
        <taxon>Ophiostomatales</taxon>
        <taxon>Ophiostomataceae</taxon>
        <taxon>Sporothrix</taxon>
    </lineage>
</organism>
<feature type="transmembrane region" description="Helical" evidence="4">
    <location>
        <begin position="12"/>
        <end position="34"/>
    </location>
</feature>
<dbReference type="SUPFAM" id="SSF48264">
    <property type="entry name" value="Cytochrome P450"/>
    <property type="match status" value="1"/>
</dbReference>
<protein>
    <recommendedName>
        <fullName evidence="7">Cytochrome P450 monooxygenase</fullName>
    </recommendedName>
</protein>
<keyword evidence="4" id="KW-0472">Membrane</keyword>
<dbReference type="InterPro" id="IPR002401">
    <property type="entry name" value="Cyt_P450_E_grp-I"/>
</dbReference>
<dbReference type="InterPro" id="IPR050121">
    <property type="entry name" value="Cytochrome_P450_monoxygenase"/>
</dbReference>
<dbReference type="EMBL" id="CAWUHB010000012">
    <property type="protein sequence ID" value="CAK7216664.1"/>
    <property type="molecule type" value="Genomic_DNA"/>
</dbReference>